<evidence type="ECO:0000259" key="3">
    <source>
        <dbReference type="PROSITE" id="PS50111"/>
    </source>
</evidence>
<feature type="domain" description="PAC" evidence="5">
    <location>
        <begin position="202"/>
        <end position="254"/>
    </location>
</feature>
<dbReference type="SUPFAM" id="SSF55785">
    <property type="entry name" value="PYP-like sensor domain (PAS domain)"/>
    <property type="match status" value="2"/>
</dbReference>
<dbReference type="Pfam" id="PF00015">
    <property type="entry name" value="MCPsignal"/>
    <property type="match status" value="1"/>
</dbReference>
<dbReference type="InterPro" id="IPR004089">
    <property type="entry name" value="MCPsignal_dom"/>
</dbReference>
<dbReference type="InterPro" id="IPR035965">
    <property type="entry name" value="PAS-like_dom_sf"/>
</dbReference>
<dbReference type="InterPro" id="IPR013656">
    <property type="entry name" value="PAS_4"/>
</dbReference>
<keyword evidence="8" id="KW-1185">Reference proteome</keyword>
<dbReference type="GO" id="GO:0007165">
    <property type="term" value="P:signal transduction"/>
    <property type="evidence" value="ECO:0007669"/>
    <property type="project" value="UniProtKB-KW"/>
</dbReference>
<dbReference type="PROSITE" id="PS50112">
    <property type="entry name" value="PAS"/>
    <property type="match status" value="2"/>
</dbReference>
<feature type="domain" description="Methyl-accepting transducer" evidence="3">
    <location>
        <begin position="255"/>
        <end position="477"/>
    </location>
</feature>
<dbReference type="OrthoDB" id="8320983at2"/>
<dbReference type="PROSITE" id="PS50113">
    <property type="entry name" value="PAC"/>
    <property type="match status" value="2"/>
</dbReference>
<evidence type="ECO:0000259" key="4">
    <source>
        <dbReference type="PROSITE" id="PS50112"/>
    </source>
</evidence>
<dbReference type="AlphaFoldDB" id="A0A1I4UW17"/>
<dbReference type="InterPro" id="IPR000014">
    <property type="entry name" value="PAS"/>
</dbReference>
<dbReference type="RefSeq" id="WP_101288567.1">
    <property type="nucleotide sequence ID" value="NZ_FOUQ01000009.1"/>
</dbReference>
<dbReference type="Gene3D" id="1.10.287.950">
    <property type="entry name" value="Methyl-accepting chemotaxis protein"/>
    <property type="match status" value="1"/>
</dbReference>
<evidence type="ECO:0000313" key="7">
    <source>
        <dbReference type="EMBL" id="PKR89766.1"/>
    </source>
</evidence>
<dbReference type="Pfam" id="PF08448">
    <property type="entry name" value="PAS_4"/>
    <property type="match status" value="1"/>
</dbReference>
<dbReference type="PROSITE" id="PS50111">
    <property type="entry name" value="CHEMOTAXIS_TRANSDUC_2"/>
    <property type="match status" value="1"/>
</dbReference>
<reference evidence="7 8" key="1">
    <citation type="submission" date="2017-12" db="EMBL/GenBank/DDBJ databases">
        <title>Anaerobic carbon monoxide metabolism by Pleomorphomonas carboxyditropha sp. nov., a new mesophilic hydrogenogenic carboxidotroph.</title>
        <authorList>
            <person name="Esquivel-Elizondo S."/>
            <person name="Krajmalnik-Brown R."/>
        </authorList>
    </citation>
    <scope>NUCLEOTIDE SEQUENCE [LARGE SCALE GENOMIC DNA]</scope>
    <source>
        <strain evidence="7 8">R5-392</strain>
    </source>
</reference>
<feature type="domain" description="T-SNARE coiled-coil homology" evidence="6">
    <location>
        <begin position="407"/>
        <end position="469"/>
    </location>
</feature>
<sequence>MGLFSSQSDAVLAALGRSQAVIEFEPDGKVITANANFLKVLGYELSEIVGKHHSLFVDPAEVKSEAYAKFWRDLASGQYQSAEFKRIGKGGREVWIQATYNPVLNRSGKVVRVVKFATDVTARKLEGADVRGQIAAINRAQAVISFNPDGTVIDANDNFLKALGYRREEVVGKHHSMFVAAEERNTHDYKAFWDDLRAGQFKSDEFRRVGKDGSDVYIQATYNPIFDMAGRLIKVTKFATDITQAVKRRKARQAAQADITREVHEVAGMVARANEEAAGANSIAGATASNVQAVAAGTEELAASVAEISRQVSVALSVSEDAVQQAETATKVVSGLATAAQKIDQVVELINTIAGQTNLLALNATIEAARAGEAGKGFAVVASEVKQLAAQTSRATDEIAAEIAGVQSITTEAVSTIAGISSTITRINGVSSSIATAVEEQAAVTQDMSGNMQTAARGVESIALSLGEISRSVGTIHTATESLQQAAVAIA</sequence>
<dbReference type="InterPro" id="IPR050903">
    <property type="entry name" value="Bact_Chemotaxis_MeTrfase"/>
</dbReference>
<evidence type="ECO:0000313" key="8">
    <source>
        <dbReference type="Proteomes" id="UP000233491"/>
    </source>
</evidence>
<dbReference type="PANTHER" id="PTHR24422">
    <property type="entry name" value="CHEMOTAXIS PROTEIN METHYLTRANSFERASE"/>
    <property type="match status" value="1"/>
</dbReference>
<feature type="domain" description="PAS" evidence="4">
    <location>
        <begin position="21"/>
        <end position="51"/>
    </location>
</feature>
<dbReference type="InterPro" id="IPR000727">
    <property type="entry name" value="T_SNARE_dom"/>
</dbReference>
<accession>A0A1I4UW17</accession>
<dbReference type="SMART" id="SM00091">
    <property type="entry name" value="PAS"/>
    <property type="match status" value="2"/>
</dbReference>
<comment type="similarity">
    <text evidence="1">Belongs to the methyl-accepting chemotaxis (MCP) protein family.</text>
</comment>
<evidence type="ECO:0000259" key="5">
    <source>
        <dbReference type="PROSITE" id="PS50113"/>
    </source>
</evidence>
<evidence type="ECO:0000259" key="6">
    <source>
        <dbReference type="PROSITE" id="PS50192"/>
    </source>
</evidence>
<gene>
    <name evidence="7" type="ORF">CXZ10_07655</name>
</gene>
<dbReference type="SMART" id="SM00283">
    <property type="entry name" value="MA"/>
    <property type="match status" value="1"/>
</dbReference>
<dbReference type="Pfam" id="PF13426">
    <property type="entry name" value="PAS_9"/>
    <property type="match status" value="1"/>
</dbReference>
<evidence type="ECO:0000256" key="2">
    <source>
        <dbReference type="PROSITE-ProRule" id="PRU00284"/>
    </source>
</evidence>
<name>A0A1I4UW17_9HYPH</name>
<proteinExistence type="inferred from homology"/>
<dbReference type="InterPro" id="IPR000700">
    <property type="entry name" value="PAS-assoc_C"/>
</dbReference>
<dbReference type="Gene3D" id="3.30.450.20">
    <property type="entry name" value="PAS domain"/>
    <property type="match status" value="2"/>
</dbReference>
<dbReference type="Proteomes" id="UP000233491">
    <property type="component" value="Unassembled WGS sequence"/>
</dbReference>
<dbReference type="CDD" id="cd00130">
    <property type="entry name" value="PAS"/>
    <property type="match status" value="2"/>
</dbReference>
<keyword evidence="2" id="KW-0807">Transducer</keyword>
<dbReference type="NCBIfam" id="TIGR00229">
    <property type="entry name" value="sensory_box"/>
    <property type="match status" value="2"/>
</dbReference>
<dbReference type="GO" id="GO:0016020">
    <property type="term" value="C:membrane"/>
    <property type="evidence" value="ECO:0007669"/>
    <property type="project" value="InterPro"/>
</dbReference>
<dbReference type="PANTHER" id="PTHR24422:SF10">
    <property type="entry name" value="CHEMOTAXIS PROTEIN METHYLTRANSFERASE 2"/>
    <property type="match status" value="1"/>
</dbReference>
<feature type="domain" description="PAC" evidence="5">
    <location>
        <begin position="80"/>
        <end position="132"/>
    </location>
</feature>
<dbReference type="InterPro" id="IPR001610">
    <property type="entry name" value="PAC"/>
</dbReference>
<dbReference type="SUPFAM" id="SSF58104">
    <property type="entry name" value="Methyl-accepting chemotaxis protein (MCP) signaling domain"/>
    <property type="match status" value="1"/>
</dbReference>
<feature type="domain" description="PAS" evidence="4">
    <location>
        <begin position="143"/>
        <end position="173"/>
    </location>
</feature>
<protein>
    <submittedName>
        <fullName evidence="7">Chemotaxis protein</fullName>
    </submittedName>
</protein>
<comment type="caution">
    <text evidence="7">The sequence shown here is derived from an EMBL/GenBank/DDBJ whole genome shotgun (WGS) entry which is preliminary data.</text>
</comment>
<dbReference type="EMBL" id="PJNW01000004">
    <property type="protein sequence ID" value="PKR89766.1"/>
    <property type="molecule type" value="Genomic_DNA"/>
</dbReference>
<organism evidence="7 8">
    <name type="scientific">Pleomorphomonas diazotrophica</name>
    <dbReference type="NCBI Taxonomy" id="1166257"/>
    <lineage>
        <taxon>Bacteria</taxon>
        <taxon>Pseudomonadati</taxon>
        <taxon>Pseudomonadota</taxon>
        <taxon>Alphaproteobacteria</taxon>
        <taxon>Hyphomicrobiales</taxon>
        <taxon>Pleomorphomonadaceae</taxon>
        <taxon>Pleomorphomonas</taxon>
    </lineage>
</organism>
<dbReference type="PROSITE" id="PS50192">
    <property type="entry name" value="T_SNARE"/>
    <property type="match status" value="1"/>
</dbReference>
<dbReference type="SMART" id="SM00086">
    <property type="entry name" value="PAC"/>
    <property type="match status" value="2"/>
</dbReference>
<evidence type="ECO:0000256" key="1">
    <source>
        <dbReference type="ARBA" id="ARBA00029447"/>
    </source>
</evidence>